<evidence type="ECO:0000313" key="2">
    <source>
        <dbReference type="Proteomes" id="UP000199377"/>
    </source>
</evidence>
<name>A0A1I3QF01_9RHOB</name>
<dbReference type="RefSeq" id="WP_092866486.1">
    <property type="nucleotide sequence ID" value="NZ_FOQH01000040.1"/>
</dbReference>
<gene>
    <name evidence="1" type="ORF">SAMN05216258_1401</name>
</gene>
<protein>
    <recommendedName>
        <fullName evidence="3">Homeodomain-like domain-containing protein</fullName>
    </recommendedName>
</protein>
<dbReference type="STRING" id="1114924.SAMN05216258_1401"/>
<accession>A0A1I3QF01</accession>
<evidence type="ECO:0000313" key="1">
    <source>
        <dbReference type="EMBL" id="SFJ32743.1"/>
    </source>
</evidence>
<proteinExistence type="predicted"/>
<organism evidence="1 2">
    <name type="scientific">Albimonas pacifica</name>
    <dbReference type="NCBI Taxonomy" id="1114924"/>
    <lineage>
        <taxon>Bacteria</taxon>
        <taxon>Pseudomonadati</taxon>
        <taxon>Pseudomonadota</taxon>
        <taxon>Alphaproteobacteria</taxon>
        <taxon>Rhodobacterales</taxon>
        <taxon>Paracoccaceae</taxon>
        <taxon>Albimonas</taxon>
    </lineage>
</organism>
<sequence length="112" mass="12295">MAEVPAGTPTAVAPYVRALGVDLTVEVLLEFGGAEIYFSPTSNGRSKLAKLVGAERAAELTQKLQAGTRGHRRVPTARRWVAFRLRDRGLPTAEIARRLHVTDVGLRKWFEA</sequence>
<evidence type="ECO:0008006" key="3">
    <source>
        <dbReference type="Google" id="ProtNLM"/>
    </source>
</evidence>
<reference evidence="1 2" key="1">
    <citation type="submission" date="2016-10" db="EMBL/GenBank/DDBJ databases">
        <authorList>
            <person name="de Groot N.N."/>
        </authorList>
    </citation>
    <scope>NUCLEOTIDE SEQUENCE [LARGE SCALE GENOMIC DNA]</scope>
    <source>
        <strain evidence="1 2">CGMCC 1.11030</strain>
    </source>
</reference>
<dbReference type="AlphaFoldDB" id="A0A1I3QF01"/>
<keyword evidence="2" id="KW-1185">Reference proteome</keyword>
<feature type="non-terminal residue" evidence="1">
    <location>
        <position position="112"/>
    </location>
</feature>
<dbReference type="EMBL" id="FOQH01000040">
    <property type="protein sequence ID" value="SFJ32743.1"/>
    <property type="molecule type" value="Genomic_DNA"/>
</dbReference>
<dbReference type="Proteomes" id="UP000199377">
    <property type="component" value="Unassembled WGS sequence"/>
</dbReference>
<dbReference type="OrthoDB" id="7860387at2"/>